<feature type="transmembrane region" description="Helical" evidence="4">
    <location>
        <begin position="78"/>
        <end position="97"/>
    </location>
</feature>
<protein>
    <submittedName>
        <fullName evidence="6">Sodium/hydrogen exchanger 3, variant 2</fullName>
    </submittedName>
</protein>
<feature type="domain" description="Major facilitator superfamily (MFS) profile" evidence="5">
    <location>
        <begin position="43"/>
        <end position="449"/>
    </location>
</feature>
<dbReference type="PANTHER" id="PTHR11360">
    <property type="entry name" value="MONOCARBOXYLATE TRANSPORTER"/>
    <property type="match status" value="1"/>
</dbReference>
<sequence>MTSPNLEVGIELQNPPPPLQLEPQPVQPSKLQHVLIVVASTTLIFTVCGIGFSFGVYQDVYQGLSHDPSSPFYGSSPAMIDLIGTLAISLMTIGAPYATAWTKQFPPQFVIGAGGVVFSLALLLASFSRRMWEVQLTQGFLCGIGTCLTYMPAVTVAPTWFTARRGLAMGIILSGTGIGGVVWAPVLHGLIVRTGFRNSLRISAAVAFVLVSAAAPVMRWDAAAAQRFRAEARRSSGIVGLFRIPLVDYRIARSRTFLAQGLGAALQSAAYYTPVFFFASYARTLGYSSATASNFIALSNAANAVGKIIIGHAADRIGRLNALFLTTAISAIAALGLWIPSSLSSSQSDSRNLFIAFTVLYGVFASAYVSLFPTSLVELFGVQHFASVNGFLYMVRGLATMIGTPVAGALIRGATHEKGPAPYQNTTILVGILLATATIAVFWVRLEAAVSNLRPGGTRWKLLPLPNLLKALQEERALDPAQEESLPRSAVYMSVVFEVVYETRPPHEERAGSRHEPISLDDTSQTQTSASRTSIPVTLQSDTAHDDSPGFATLLTSSEQTQMHLPLFAASSSEDIDVPPELYGNDPSVFGTPALPPREQGRIFEIDHLDPSEVTRFFGGADESSPFTVHTSASSPILSRHQHQHPYKHPSPGTTESQQQDEPFELPSELFHGTVDVPARTWLREFCAGD</sequence>
<name>A0A178D2I1_9EURO</name>
<proteinExistence type="inferred from homology"/>
<comment type="similarity">
    <text evidence="2">Belongs to the major facilitator superfamily. Monocarboxylate porter (TC 2.A.1.13) family.</text>
</comment>
<accession>A0A178D2I1</accession>
<feature type="transmembrane region" description="Helical" evidence="4">
    <location>
        <begin position="352"/>
        <end position="371"/>
    </location>
</feature>
<dbReference type="PROSITE" id="PS50850">
    <property type="entry name" value="MFS"/>
    <property type="match status" value="1"/>
</dbReference>
<feature type="transmembrane region" description="Helical" evidence="4">
    <location>
        <begin position="167"/>
        <end position="187"/>
    </location>
</feature>
<feature type="region of interest" description="Disordered" evidence="3">
    <location>
        <begin position="505"/>
        <end position="552"/>
    </location>
</feature>
<evidence type="ECO:0000256" key="3">
    <source>
        <dbReference type="SAM" id="MobiDB-lite"/>
    </source>
</evidence>
<dbReference type="InterPro" id="IPR020846">
    <property type="entry name" value="MFS_dom"/>
</dbReference>
<feature type="transmembrane region" description="Helical" evidence="4">
    <location>
        <begin position="109"/>
        <end position="127"/>
    </location>
</feature>
<dbReference type="CDD" id="cd17352">
    <property type="entry name" value="MFS_MCT_SLC16"/>
    <property type="match status" value="1"/>
</dbReference>
<reference evidence="6 7" key="1">
    <citation type="submission" date="2016-03" db="EMBL/GenBank/DDBJ databases">
        <title>The draft genome sequence of Fonsecaea nubica causative agent of cutaneous subcutaneous infection in human host.</title>
        <authorList>
            <person name="Costa F."/>
            <person name="Sybren D.H."/>
            <person name="Raittz R.T."/>
            <person name="Weiss V.A."/>
            <person name="Leao A.C."/>
            <person name="Gomes R."/>
            <person name="De Souza E.M."/>
            <person name="Pedrosa F.O."/>
            <person name="Steffens M.B."/>
            <person name="Bombassaro A."/>
            <person name="Tadra-Sfeir M.Z."/>
            <person name="Moreno L.F."/>
            <person name="Najafzadeh M.J."/>
            <person name="Felipe M.S."/>
            <person name="Teixeira M."/>
            <person name="Sun J."/>
            <person name="Xi L."/>
            <person name="Castro M.A."/>
            <person name="Vicente V.A."/>
        </authorList>
    </citation>
    <scope>NUCLEOTIDE SEQUENCE [LARGE SCALE GENOMIC DNA]</scope>
    <source>
        <strain evidence="6 7">CBS 269.64</strain>
    </source>
</reference>
<comment type="caution">
    <text evidence="6">The sequence shown here is derived from an EMBL/GenBank/DDBJ whole genome shotgun (WGS) entry which is preliminary data.</text>
</comment>
<feature type="transmembrane region" description="Helical" evidence="4">
    <location>
        <begin position="199"/>
        <end position="218"/>
    </location>
</feature>
<feature type="compositionally biased region" description="Polar residues" evidence="3">
    <location>
        <begin position="652"/>
        <end position="661"/>
    </location>
</feature>
<dbReference type="Gene3D" id="1.20.1250.20">
    <property type="entry name" value="MFS general substrate transporter like domains"/>
    <property type="match status" value="2"/>
</dbReference>
<feature type="transmembrane region" description="Helical" evidence="4">
    <location>
        <begin position="391"/>
        <end position="411"/>
    </location>
</feature>
<keyword evidence="7" id="KW-1185">Reference proteome</keyword>
<dbReference type="Pfam" id="PF07690">
    <property type="entry name" value="MFS_1"/>
    <property type="match status" value="1"/>
</dbReference>
<feature type="region of interest" description="Disordered" evidence="3">
    <location>
        <begin position="578"/>
        <end position="597"/>
    </location>
</feature>
<dbReference type="Proteomes" id="UP000185904">
    <property type="component" value="Unassembled WGS sequence"/>
</dbReference>
<feature type="compositionally biased region" description="Low complexity" evidence="3">
    <location>
        <begin position="523"/>
        <end position="534"/>
    </location>
</feature>
<dbReference type="InterPro" id="IPR050327">
    <property type="entry name" value="Proton-linked_MCT"/>
</dbReference>
<evidence type="ECO:0000256" key="2">
    <source>
        <dbReference type="ARBA" id="ARBA00006727"/>
    </source>
</evidence>
<gene>
    <name evidence="6" type="ORF">AYO20_05103</name>
</gene>
<dbReference type="GO" id="GO:0016020">
    <property type="term" value="C:membrane"/>
    <property type="evidence" value="ECO:0007669"/>
    <property type="project" value="UniProtKB-SubCell"/>
</dbReference>
<dbReference type="EMBL" id="LVCJ01000028">
    <property type="protein sequence ID" value="OAL35722.1"/>
    <property type="molecule type" value="Genomic_DNA"/>
</dbReference>
<evidence type="ECO:0000259" key="5">
    <source>
        <dbReference type="PROSITE" id="PS50850"/>
    </source>
</evidence>
<dbReference type="AlphaFoldDB" id="A0A178D2I1"/>
<dbReference type="OrthoDB" id="6499973at2759"/>
<feature type="transmembrane region" description="Helical" evidence="4">
    <location>
        <begin position="322"/>
        <end position="340"/>
    </location>
</feature>
<feature type="transmembrane region" description="Helical" evidence="4">
    <location>
        <begin position="423"/>
        <end position="444"/>
    </location>
</feature>
<feature type="transmembrane region" description="Helical" evidence="4">
    <location>
        <begin position="34"/>
        <end position="57"/>
    </location>
</feature>
<feature type="compositionally biased region" description="Basic and acidic residues" evidence="3">
    <location>
        <begin position="505"/>
        <end position="518"/>
    </location>
</feature>
<evidence type="ECO:0000313" key="6">
    <source>
        <dbReference type="EMBL" id="OAL35722.1"/>
    </source>
</evidence>
<evidence type="ECO:0000256" key="4">
    <source>
        <dbReference type="SAM" id="Phobius"/>
    </source>
</evidence>
<dbReference type="GeneID" id="34588520"/>
<dbReference type="InterPro" id="IPR036259">
    <property type="entry name" value="MFS_trans_sf"/>
</dbReference>
<dbReference type="SUPFAM" id="SSF103473">
    <property type="entry name" value="MFS general substrate transporter"/>
    <property type="match status" value="1"/>
</dbReference>
<dbReference type="InterPro" id="IPR011701">
    <property type="entry name" value="MFS"/>
</dbReference>
<dbReference type="RefSeq" id="XP_022500734.1">
    <property type="nucleotide sequence ID" value="XM_022643397.1"/>
</dbReference>
<evidence type="ECO:0000313" key="7">
    <source>
        <dbReference type="Proteomes" id="UP000185904"/>
    </source>
</evidence>
<keyword evidence="4" id="KW-0472">Membrane</keyword>
<dbReference type="PANTHER" id="PTHR11360:SF284">
    <property type="entry name" value="EG:103B4.3 PROTEIN-RELATED"/>
    <property type="match status" value="1"/>
</dbReference>
<keyword evidence="4" id="KW-0812">Transmembrane</keyword>
<evidence type="ECO:0000256" key="1">
    <source>
        <dbReference type="ARBA" id="ARBA00004141"/>
    </source>
</evidence>
<organism evidence="6 7">
    <name type="scientific">Fonsecaea nubica</name>
    <dbReference type="NCBI Taxonomy" id="856822"/>
    <lineage>
        <taxon>Eukaryota</taxon>
        <taxon>Fungi</taxon>
        <taxon>Dikarya</taxon>
        <taxon>Ascomycota</taxon>
        <taxon>Pezizomycotina</taxon>
        <taxon>Eurotiomycetes</taxon>
        <taxon>Chaetothyriomycetidae</taxon>
        <taxon>Chaetothyriales</taxon>
        <taxon>Herpotrichiellaceae</taxon>
        <taxon>Fonsecaea</taxon>
    </lineage>
</organism>
<feature type="compositionally biased region" description="Polar residues" evidence="3">
    <location>
        <begin position="625"/>
        <end position="637"/>
    </location>
</feature>
<feature type="region of interest" description="Disordered" evidence="3">
    <location>
        <begin position="619"/>
        <end position="663"/>
    </location>
</feature>
<keyword evidence="4" id="KW-1133">Transmembrane helix</keyword>
<dbReference type="GO" id="GO:0022857">
    <property type="term" value="F:transmembrane transporter activity"/>
    <property type="evidence" value="ECO:0007669"/>
    <property type="project" value="InterPro"/>
</dbReference>
<comment type="subcellular location">
    <subcellularLocation>
        <location evidence="1">Membrane</location>
        <topology evidence="1">Multi-pass membrane protein</topology>
    </subcellularLocation>
</comment>
<feature type="transmembrane region" description="Helical" evidence="4">
    <location>
        <begin position="139"/>
        <end position="161"/>
    </location>
</feature>